<comment type="caution">
    <text evidence="10">The sequence shown here is derived from an EMBL/GenBank/DDBJ whole genome shotgun (WGS) entry which is preliminary data.</text>
</comment>
<dbReference type="PRINTS" id="PR00085">
    <property type="entry name" value="THFDHDRGNASE"/>
</dbReference>
<dbReference type="InterPro" id="IPR020867">
    <property type="entry name" value="THF_DH/CycHdrlase_CS"/>
</dbReference>
<evidence type="ECO:0000256" key="3">
    <source>
        <dbReference type="ARBA" id="ARBA00022563"/>
    </source>
</evidence>
<evidence type="ECO:0000256" key="1">
    <source>
        <dbReference type="ARBA" id="ARBA00011738"/>
    </source>
</evidence>
<dbReference type="PANTHER" id="PTHR48099">
    <property type="entry name" value="C-1-TETRAHYDROFOLATE SYNTHASE, CYTOPLASMIC-RELATED"/>
    <property type="match status" value="1"/>
</dbReference>
<evidence type="ECO:0000259" key="9">
    <source>
        <dbReference type="Pfam" id="PF02882"/>
    </source>
</evidence>
<dbReference type="SUPFAM" id="SSF53223">
    <property type="entry name" value="Aminoacid dehydrogenase-like, N-terminal domain"/>
    <property type="match status" value="1"/>
</dbReference>
<dbReference type="InterPro" id="IPR020631">
    <property type="entry name" value="THF_DH/CycHdrlase_NAD-bd_dom"/>
</dbReference>
<keyword evidence="6" id="KW-0511">Multifunctional enzyme</keyword>
<dbReference type="STRING" id="947166.A0A1D1W3F8"/>
<evidence type="ECO:0000313" key="11">
    <source>
        <dbReference type="Proteomes" id="UP000186922"/>
    </source>
</evidence>
<gene>
    <name evidence="10" type="primary">RvY_17749</name>
    <name evidence="10" type="synonym">RvY_17749.1</name>
    <name evidence="10" type="ORF">RvY_17749-1</name>
</gene>
<dbReference type="EC" id="3.5.4.9" evidence="2"/>
<dbReference type="OrthoDB" id="5126881at2759"/>
<feature type="domain" description="Tetrahydrofolate dehydrogenase/cyclohydrolase NAD(P)-binding" evidence="9">
    <location>
        <begin position="175"/>
        <end position="326"/>
    </location>
</feature>
<dbReference type="Pfam" id="PF02882">
    <property type="entry name" value="THF_DHG_CYH_C"/>
    <property type="match status" value="1"/>
</dbReference>
<dbReference type="GO" id="GO:0004488">
    <property type="term" value="F:methylenetetrahydrofolate dehydrogenase (NADP+) activity"/>
    <property type="evidence" value="ECO:0007669"/>
    <property type="project" value="InterPro"/>
</dbReference>
<dbReference type="AlphaFoldDB" id="A0A1D1W3F8"/>
<name>A0A1D1W3F8_RAMVA</name>
<reference evidence="10 11" key="1">
    <citation type="journal article" date="2016" name="Nat. Commun.">
        <title>Extremotolerant tardigrade genome and improved radiotolerance of human cultured cells by tardigrade-unique protein.</title>
        <authorList>
            <person name="Hashimoto T."/>
            <person name="Horikawa D.D."/>
            <person name="Saito Y."/>
            <person name="Kuwahara H."/>
            <person name="Kozuka-Hata H."/>
            <person name="Shin-I T."/>
            <person name="Minakuchi Y."/>
            <person name="Ohishi K."/>
            <person name="Motoyama A."/>
            <person name="Aizu T."/>
            <person name="Enomoto A."/>
            <person name="Kondo K."/>
            <person name="Tanaka S."/>
            <person name="Hara Y."/>
            <person name="Koshikawa S."/>
            <person name="Sagara H."/>
            <person name="Miura T."/>
            <person name="Yokobori S."/>
            <person name="Miyagawa K."/>
            <person name="Suzuki Y."/>
            <person name="Kubo T."/>
            <person name="Oyama M."/>
            <person name="Kohara Y."/>
            <person name="Fujiyama A."/>
            <person name="Arakawa K."/>
            <person name="Katayama T."/>
            <person name="Toyoda A."/>
            <person name="Kunieda T."/>
        </authorList>
    </citation>
    <scope>NUCLEOTIDE SEQUENCE [LARGE SCALE GENOMIC DNA]</scope>
    <source>
        <strain evidence="10 11">YOKOZUNA-1</strain>
    </source>
</reference>
<accession>A0A1D1W3F8</accession>
<keyword evidence="4" id="KW-0378">Hydrolase</keyword>
<protein>
    <recommendedName>
        <fullName evidence="2">methenyltetrahydrofolate cyclohydrolase</fullName>
        <ecNumber evidence="2">3.5.4.9</ecNumber>
    </recommendedName>
</protein>
<evidence type="ECO:0000256" key="5">
    <source>
        <dbReference type="ARBA" id="ARBA00023002"/>
    </source>
</evidence>
<dbReference type="Gene3D" id="3.40.50.10860">
    <property type="entry name" value="Leucine Dehydrogenase, chain A, domain 1"/>
    <property type="match status" value="1"/>
</dbReference>
<dbReference type="PROSITE" id="PS00766">
    <property type="entry name" value="THF_DHG_CYH_1"/>
    <property type="match status" value="1"/>
</dbReference>
<dbReference type="HAMAP" id="MF_01576">
    <property type="entry name" value="THF_DHG_CYH"/>
    <property type="match status" value="1"/>
</dbReference>
<keyword evidence="11" id="KW-1185">Reference proteome</keyword>
<evidence type="ECO:0000256" key="4">
    <source>
        <dbReference type="ARBA" id="ARBA00022801"/>
    </source>
</evidence>
<comment type="catalytic activity">
    <reaction evidence="7">
        <text>(6R)-5,10-methenyltetrahydrofolate + H2O = (6R)-10-formyltetrahydrofolate + H(+)</text>
        <dbReference type="Rhea" id="RHEA:23700"/>
        <dbReference type="ChEBI" id="CHEBI:15377"/>
        <dbReference type="ChEBI" id="CHEBI:15378"/>
        <dbReference type="ChEBI" id="CHEBI:57455"/>
        <dbReference type="ChEBI" id="CHEBI:195366"/>
        <dbReference type="EC" id="3.5.4.9"/>
    </reaction>
</comment>
<dbReference type="EMBL" id="BDGG01000016">
    <property type="protein sequence ID" value="GAV07981.1"/>
    <property type="molecule type" value="Genomic_DNA"/>
</dbReference>
<evidence type="ECO:0000256" key="7">
    <source>
        <dbReference type="ARBA" id="ARBA00036357"/>
    </source>
</evidence>
<evidence type="ECO:0000256" key="2">
    <source>
        <dbReference type="ARBA" id="ARBA00012776"/>
    </source>
</evidence>
<keyword evidence="5" id="KW-0560">Oxidoreductase</keyword>
<dbReference type="GO" id="GO:0005829">
    <property type="term" value="C:cytosol"/>
    <property type="evidence" value="ECO:0007669"/>
    <property type="project" value="TreeGrafter"/>
</dbReference>
<dbReference type="InterPro" id="IPR020630">
    <property type="entry name" value="THF_DH/CycHdrlase_cat_dom"/>
</dbReference>
<evidence type="ECO:0000313" key="10">
    <source>
        <dbReference type="EMBL" id="GAV07981.1"/>
    </source>
</evidence>
<dbReference type="Proteomes" id="UP000186922">
    <property type="component" value="Unassembled WGS sequence"/>
</dbReference>
<dbReference type="Pfam" id="PF00763">
    <property type="entry name" value="THF_DHG_CYH"/>
    <property type="match status" value="1"/>
</dbReference>
<dbReference type="Gene3D" id="3.40.50.720">
    <property type="entry name" value="NAD(P)-binding Rossmann-like Domain"/>
    <property type="match status" value="1"/>
</dbReference>
<dbReference type="InterPro" id="IPR036291">
    <property type="entry name" value="NAD(P)-bd_dom_sf"/>
</dbReference>
<dbReference type="CDD" id="cd01080">
    <property type="entry name" value="NAD_bind_m-THF_DH_Cyclohyd"/>
    <property type="match status" value="1"/>
</dbReference>
<dbReference type="InterPro" id="IPR000672">
    <property type="entry name" value="THF_DH/CycHdrlase"/>
</dbReference>
<dbReference type="PANTHER" id="PTHR48099:SF11">
    <property type="entry name" value="BIFUNCTIONAL METHYLENETETRAHYDROFOLATE DEHYDROGENASE_CYCLOHYDROLASE, MITOCHONDRIAL"/>
    <property type="match status" value="1"/>
</dbReference>
<evidence type="ECO:0000259" key="8">
    <source>
        <dbReference type="Pfam" id="PF00763"/>
    </source>
</evidence>
<dbReference type="InterPro" id="IPR046346">
    <property type="entry name" value="Aminoacid_DH-like_N_sf"/>
</dbReference>
<dbReference type="FunFam" id="3.40.50.10860:FF:000005">
    <property type="entry name" value="C-1-tetrahydrofolate synthase, cytoplasmic, putative"/>
    <property type="match status" value="1"/>
</dbReference>
<sequence>MHSRKLLVSAGRILGKNYGQIDCECGRAFSSSALRCKAQILDGRKISQQIISELREEINAWQPNGRKRPHLSVILVGNDAGSQSYVAMKMRAAKKAGISSETMHLQDTVSQPDLLSLIESLNHSRSTDGILVQLPLPSHISERAVSDAVSPEKDVDGFHVNNMGNMCQGKEGLYPCTALGIMELLRRSGIQTFGKNAVVVGRSKNVGMPIAMLMHADGYGDATTTICHRYTPPETLKVMTRMADILIVAVGRPNLITGDMVKEGATVVDVGITRRFDAEKNDFVLKGDVDFESVSEKAAYITPVPGGVGPMTVCMLMRNTFTAARKVRGYDTAPSSLVSRVSSELLPVASLTSTRLMDKIKKIFDLKINS</sequence>
<dbReference type="FunFam" id="3.40.50.720:FF:000189">
    <property type="entry name" value="Bifunctional protein FolD"/>
    <property type="match status" value="1"/>
</dbReference>
<dbReference type="PROSITE" id="PS00767">
    <property type="entry name" value="THF_DHG_CYH_2"/>
    <property type="match status" value="1"/>
</dbReference>
<comment type="subunit">
    <text evidence="1">Homodimer.</text>
</comment>
<dbReference type="SUPFAM" id="SSF51735">
    <property type="entry name" value="NAD(P)-binding Rossmann-fold domains"/>
    <property type="match status" value="1"/>
</dbReference>
<dbReference type="GO" id="GO:0035999">
    <property type="term" value="P:tetrahydrofolate interconversion"/>
    <property type="evidence" value="ECO:0007669"/>
    <property type="project" value="TreeGrafter"/>
</dbReference>
<evidence type="ECO:0000256" key="6">
    <source>
        <dbReference type="ARBA" id="ARBA00023268"/>
    </source>
</evidence>
<dbReference type="GO" id="GO:0004477">
    <property type="term" value="F:methenyltetrahydrofolate cyclohydrolase activity"/>
    <property type="evidence" value="ECO:0007669"/>
    <property type="project" value="UniProtKB-EC"/>
</dbReference>
<feature type="domain" description="Tetrahydrofolate dehydrogenase/cyclohydrolase catalytic" evidence="8">
    <location>
        <begin position="41"/>
        <end position="156"/>
    </location>
</feature>
<keyword evidence="3" id="KW-0554">One-carbon metabolism</keyword>
<organism evidence="10 11">
    <name type="scientific">Ramazzottius varieornatus</name>
    <name type="common">Water bear</name>
    <name type="synonym">Tardigrade</name>
    <dbReference type="NCBI Taxonomy" id="947166"/>
    <lineage>
        <taxon>Eukaryota</taxon>
        <taxon>Metazoa</taxon>
        <taxon>Ecdysozoa</taxon>
        <taxon>Tardigrada</taxon>
        <taxon>Eutardigrada</taxon>
        <taxon>Parachela</taxon>
        <taxon>Hypsibioidea</taxon>
        <taxon>Ramazzottiidae</taxon>
        <taxon>Ramazzottius</taxon>
    </lineage>
</organism>
<proteinExistence type="inferred from homology"/>